<evidence type="ECO:0000259" key="11">
    <source>
        <dbReference type="Pfam" id="PF01207"/>
    </source>
</evidence>
<keyword evidence="5 9" id="KW-0819">tRNA processing</keyword>
<evidence type="ECO:0000256" key="9">
    <source>
        <dbReference type="HAMAP-Rule" id="MF_02041"/>
    </source>
</evidence>
<comment type="similarity">
    <text evidence="9">Belongs to the Dus family. DusA subfamily.</text>
</comment>
<feature type="site" description="Interacts with tRNA" evidence="9">
    <location>
        <position position="187"/>
    </location>
</feature>
<reference evidence="12" key="2">
    <citation type="journal article" date="2022" name="Res Sq">
        <title>Evolution of multicellular longitudinally dividing oral cavity symbionts (Neisseriaceae).</title>
        <authorList>
            <person name="Nyongesa S."/>
            <person name="Weber P."/>
            <person name="Bernet E."/>
            <person name="Pullido F."/>
            <person name="Nieckarz M."/>
            <person name="Delaby M."/>
            <person name="Nieves C."/>
            <person name="Viehboeck T."/>
            <person name="Krause N."/>
            <person name="Rivera-Millot A."/>
            <person name="Nakamura A."/>
            <person name="Vischer N."/>
            <person name="VanNieuwenhze M."/>
            <person name="Brun Y."/>
            <person name="Cava F."/>
            <person name="Bulgheresi S."/>
            <person name="Veyrier F."/>
        </authorList>
    </citation>
    <scope>NUCLEOTIDE SEQUENCE</scope>
    <source>
        <strain evidence="12">SAG 1488-6</strain>
    </source>
</reference>
<name>A0ABY4EBF6_VITST</name>
<comment type="catalytic activity">
    <reaction evidence="9">
        <text>5,6-dihydrouridine(20) in tRNA + NADP(+) = uridine(20) in tRNA + NADPH + H(+)</text>
        <dbReference type="Rhea" id="RHEA:53336"/>
        <dbReference type="Rhea" id="RHEA-COMP:13533"/>
        <dbReference type="Rhea" id="RHEA-COMP:13534"/>
        <dbReference type="ChEBI" id="CHEBI:15378"/>
        <dbReference type="ChEBI" id="CHEBI:57783"/>
        <dbReference type="ChEBI" id="CHEBI:58349"/>
        <dbReference type="ChEBI" id="CHEBI:65315"/>
        <dbReference type="ChEBI" id="CHEBI:74443"/>
        <dbReference type="EC" id="1.3.1.91"/>
    </reaction>
</comment>
<feature type="binding site" evidence="9">
    <location>
        <begin position="234"/>
        <end position="235"/>
    </location>
    <ligand>
        <name>FMN</name>
        <dbReference type="ChEBI" id="CHEBI:58210"/>
    </ligand>
</feature>
<reference evidence="12" key="1">
    <citation type="submission" date="2021-12" db="EMBL/GenBank/DDBJ databases">
        <authorList>
            <person name="Veyrier F.J."/>
        </authorList>
    </citation>
    <scope>NUCLEOTIDE SEQUENCE</scope>
    <source>
        <strain evidence="12">SAG 1488-6</strain>
    </source>
</reference>
<feature type="binding site" evidence="9">
    <location>
        <position position="139"/>
    </location>
    <ligand>
        <name>FMN</name>
        <dbReference type="ChEBI" id="CHEBI:58210"/>
    </ligand>
</feature>
<keyword evidence="13" id="KW-1185">Reference proteome</keyword>
<evidence type="ECO:0000313" key="13">
    <source>
        <dbReference type="Proteomes" id="UP000832034"/>
    </source>
</evidence>
<feature type="binding site" evidence="9">
    <location>
        <position position="70"/>
    </location>
    <ligand>
        <name>FMN</name>
        <dbReference type="ChEBI" id="CHEBI:58210"/>
    </ligand>
</feature>
<comment type="catalytic activity">
    <reaction evidence="9">
        <text>5,6-dihydrouridine(20a) in tRNA + NADP(+) = uridine(20a) in tRNA + NADPH + H(+)</text>
        <dbReference type="Rhea" id="RHEA:53344"/>
        <dbReference type="Rhea" id="RHEA-COMP:13535"/>
        <dbReference type="Rhea" id="RHEA-COMP:13536"/>
        <dbReference type="ChEBI" id="CHEBI:15378"/>
        <dbReference type="ChEBI" id="CHEBI:57783"/>
        <dbReference type="ChEBI" id="CHEBI:58349"/>
        <dbReference type="ChEBI" id="CHEBI:65315"/>
        <dbReference type="ChEBI" id="CHEBI:74443"/>
    </reaction>
</comment>
<dbReference type="RefSeq" id="WP_026353337.1">
    <property type="nucleotide sequence ID" value="NZ_CP091512.1"/>
</dbReference>
<dbReference type="NCBIfam" id="TIGR00742">
    <property type="entry name" value="yjbN"/>
    <property type="match status" value="1"/>
</dbReference>
<feature type="binding site" evidence="9">
    <location>
        <position position="172"/>
    </location>
    <ligand>
        <name>FMN</name>
        <dbReference type="ChEBI" id="CHEBI:58210"/>
    </ligand>
</feature>
<evidence type="ECO:0000256" key="6">
    <source>
        <dbReference type="ARBA" id="ARBA00022857"/>
    </source>
</evidence>
<dbReference type="Proteomes" id="UP000832034">
    <property type="component" value="Chromosome"/>
</dbReference>
<evidence type="ECO:0000256" key="8">
    <source>
        <dbReference type="ARBA" id="ARBA00023002"/>
    </source>
</evidence>
<comment type="catalytic activity">
    <reaction evidence="9">
        <text>5,6-dihydrouridine(20) in tRNA + NAD(+) = uridine(20) in tRNA + NADH + H(+)</text>
        <dbReference type="Rhea" id="RHEA:53340"/>
        <dbReference type="Rhea" id="RHEA-COMP:13533"/>
        <dbReference type="Rhea" id="RHEA-COMP:13534"/>
        <dbReference type="ChEBI" id="CHEBI:15378"/>
        <dbReference type="ChEBI" id="CHEBI:57540"/>
        <dbReference type="ChEBI" id="CHEBI:57945"/>
        <dbReference type="ChEBI" id="CHEBI:65315"/>
        <dbReference type="ChEBI" id="CHEBI:74443"/>
        <dbReference type="EC" id="1.3.1.91"/>
    </reaction>
</comment>
<evidence type="ECO:0000256" key="7">
    <source>
        <dbReference type="ARBA" id="ARBA00022884"/>
    </source>
</evidence>
<dbReference type="InterPro" id="IPR013785">
    <property type="entry name" value="Aldolase_TIM"/>
</dbReference>
<feature type="site" description="Interacts with tRNA" evidence="9">
    <location>
        <position position="97"/>
    </location>
</feature>
<evidence type="ECO:0000256" key="1">
    <source>
        <dbReference type="ARBA" id="ARBA00001917"/>
    </source>
</evidence>
<feature type="site" description="Interacts with tRNA; defines subfamily-specific binding signature" evidence="9">
    <location>
        <position position="303"/>
    </location>
</feature>
<feature type="binding site" evidence="9">
    <location>
        <begin position="17"/>
        <end position="19"/>
    </location>
    <ligand>
        <name>FMN</name>
        <dbReference type="ChEBI" id="CHEBI:58210"/>
    </ligand>
</feature>
<dbReference type="GO" id="GO:0102264">
    <property type="term" value="F:tRNA-dihydrouridine20 synthase activity"/>
    <property type="evidence" value="ECO:0007669"/>
    <property type="project" value="UniProtKB-EC"/>
</dbReference>
<feature type="domain" description="DUS-like FMN-binding" evidence="11">
    <location>
        <begin position="15"/>
        <end position="322"/>
    </location>
</feature>
<evidence type="ECO:0000256" key="3">
    <source>
        <dbReference type="ARBA" id="ARBA00022630"/>
    </source>
</evidence>
<organism evidence="12 13">
    <name type="scientific">Vitreoscilla stercoraria</name>
    <dbReference type="NCBI Taxonomy" id="61"/>
    <lineage>
        <taxon>Bacteria</taxon>
        <taxon>Pseudomonadati</taxon>
        <taxon>Pseudomonadota</taxon>
        <taxon>Betaproteobacteria</taxon>
        <taxon>Neisseriales</taxon>
        <taxon>Neisseriaceae</taxon>
        <taxon>Vitreoscilla</taxon>
    </lineage>
</organism>
<feature type="active site" description="Proton donor" evidence="9">
    <location>
        <position position="100"/>
    </location>
</feature>
<evidence type="ECO:0000313" key="12">
    <source>
        <dbReference type="EMBL" id="UOO92683.1"/>
    </source>
</evidence>
<evidence type="ECO:0000256" key="2">
    <source>
        <dbReference type="ARBA" id="ARBA00022555"/>
    </source>
</evidence>
<feature type="site" description="Interacts with tRNA; defines subfamily-specific binding signature" evidence="9">
    <location>
        <position position="184"/>
    </location>
</feature>
<dbReference type="InterPro" id="IPR004653">
    <property type="entry name" value="DusA"/>
</dbReference>
<comment type="similarity">
    <text evidence="10">Belongs to the dus family.</text>
</comment>
<sequence length="335" mass="37734">MQMTTKKLPPRTLSVAPMLDWTDRHYRHMARQITHHAWLYTEMVTTGALIHGNRERFLAFNECEHPVALQLGGSDAADLAQCAKIAEEYGYDEVNLNCGCPSERVQKGAFGACLMNEVGLVADGVKAMQDVVDIDVTVKHRIGVDQQEDYSVVRDFVGHLAEQASCKTFIVHARNAWLKGLSPKENREIPPLKYDYVYQLKRDFPDLEILINGGVTDNEQIAEHLKHVDGVMVGRAAYHQPLTMMAQWDALFYDDHHEIMSLENLIPVLHDYANMHIQANKGTLLRHMARHYLGLSHGMNGARQWRRMLSDASLLGQNNADLLQQAGMAVGVLQA</sequence>
<dbReference type="EC" id="1.3.1.91" evidence="9"/>
<evidence type="ECO:0000256" key="5">
    <source>
        <dbReference type="ARBA" id="ARBA00022694"/>
    </source>
</evidence>
<keyword evidence="4 9" id="KW-0288">FMN</keyword>
<dbReference type="InterPro" id="IPR018517">
    <property type="entry name" value="tRNA_hU_synthase_CS"/>
</dbReference>
<dbReference type="Pfam" id="PF01207">
    <property type="entry name" value="Dus"/>
    <property type="match status" value="1"/>
</dbReference>
<dbReference type="NCBIfam" id="NF008774">
    <property type="entry name" value="PRK11815.1"/>
    <property type="match status" value="1"/>
</dbReference>
<keyword evidence="7 9" id="KW-0694">RNA-binding</keyword>
<comment type="catalytic activity">
    <reaction evidence="9">
        <text>5,6-dihydrouridine(20a) in tRNA + NAD(+) = uridine(20a) in tRNA + NADH + H(+)</text>
        <dbReference type="Rhea" id="RHEA:53348"/>
        <dbReference type="Rhea" id="RHEA-COMP:13535"/>
        <dbReference type="Rhea" id="RHEA-COMP:13536"/>
        <dbReference type="ChEBI" id="CHEBI:15378"/>
        <dbReference type="ChEBI" id="CHEBI:57540"/>
        <dbReference type="ChEBI" id="CHEBI:57945"/>
        <dbReference type="ChEBI" id="CHEBI:65315"/>
        <dbReference type="ChEBI" id="CHEBI:74443"/>
    </reaction>
</comment>
<keyword evidence="8 9" id="KW-0560">Oxidoreductase</keyword>
<dbReference type="EMBL" id="CP091512">
    <property type="protein sequence ID" value="UOO92683.1"/>
    <property type="molecule type" value="Genomic_DNA"/>
</dbReference>
<dbReference type="PROSITE" id="PS01136">
    <property type="entry name" value="UPF0034"/>
    <property type="match status" value="1"/>
</dbReference>
<keyword evidence="3 9" id="KW-0285">Flavoprotein</keyword>
<evidence type="ECO:0000256" key="4">
    <source>
        <dbReference type="ARBA" id="ARBA00022643"/>
    </source>
</evidence>
<dbReference type="PANTHER" id="PTHR42907">
    <property type="entry name" value="FMN-LINKED OXIDOREDUCTASES SUPERFAMILY PROTEIN"/>
    <property type="match status" value="1"/>
</dbReference>
<comment type="cofactor">
    <cofactor evidence="1 9 10">
        <name>FMN</name>
        <dbReference type="ChEBI" id="CHEBI:58210"/>
    </cofactor>
</comment>
<dbReference type="Gene3D" id="1.20.120.1460">
    <property type="match status" value="1"/>
</dbReference>
<dbReference type="PANTHER" id="PTHR42907:SF1">
    <property type="entry name" value="FMN-LINKED OXIDOREDUCTASES SUPERFAMILY PROTEIN"/>
    <property type="match status" value="1"/>
</dbReference>
<dbReference type="HAMAP" id="MF_02041">
    <property type="entry name" value="DusA_subfam"/>
    <property type="match status" value="1"/>
</dbReference>
<protein>
    <recommendedName>
        <fullName evidence="9">tRNA-dihydrouridine(20/20a) synthase</fullName>
        <ecNumber evidence="9">1.3.1.91</ecNumber>
    </recommendedName>
    <alternativeName>
        <fullName evidence="9">U20-specific dihydrouridine synthase</fullName>
        <shortName evidence="9">U20-specific Dus</shortName>
    </alternativeName>
    <alternativeName>
        <fullName evidence="9">tRNA-dihydrouridine synthase A</fullName>
    </alternativeName>
</protein>
<dbReference type="PIRSF" id="PIRSF006621">
    <property type="entry name" value="Dus"/>
    <property type="match status" value="1"/>
</dbReference>
<accession>A0ABY4EBF6</accession>
<feature type="site" description="Interacts with tRNA; defines subfamily-specific binding signature" evidence="9">
    <location>
        <position position="306"/>
    </location>
</feature>
<proteinExistence type="inferred from homology"/>
<evidence type="ECO:0000256" key="10">
    <source>
        <dbReference type="PIRNR" id="PIRNR006621"/>
    </source>
</evidence>
<keyword evidence="2 9" id="KW-0820">tRNA-binding</keyword>
<dbReference type="Gene3D" id="3.20.20.70">
    <property type="entry name" value="Aldolase class I"/>
    <property type="match status" value="1"/>
</dbReference>
<comment type="function">
    <text evidence="9">Catalyzes the synthesis of 5,6-dihydrouridine (D), a modified base found in the D-loop of most tRNAs, via the reduction of the C5-C6 double bond in target uridines. Specifically modifies U20 and U20a in tRNAs.</text>
</comment>
<dbReference type="SUPFAM" id="SSF51395">
    <property type="entry name" value="FMN-linked oxidoreductases"/>
    <property type="match status" value="1"/>
</dbReference>
<dbReference type="InterPro" id="IPR035587">
    <property type="entry name" value="DUS-like_FMN-bd"/>
</dbReference>
<feature type="binding site" evidence="9">
    <location>
        <begin position="212"/>
        <end position="214"/>
    </location>
    <ligand>
        <name>FMN</name>
        <dbReference type="ChEBI" id="CHEBI:58210"/>
    </ligand>
</feature>
<keyword evidence="6 9" id="KW-0521">NADP</keyword>
<gene>
    <name evidence="9 12" type="primary">dusA</name>
    <name evidence="12" type="ORF">LVJ81_01130</name>
</gene>
<dbReference type="InterPro" id="IPR001269">
    <property type="entry name" value="DUS_fam"/>
</dbReference>
<dbReference type="CDD" id="cd02801">
    <property type="entry name" value="DUS_like_FMN"/>
    <property type="match status" value="1"/>
</dbReference>